<protein>
    <submittedName>
        <fullName evidence="2">Uncharacterized protein</fullName>
    </submittedName>
</protein>
<keyword evidence="1" id="KW-0175">Coiled coil</keyword>
<dbReference type="Gene3D" id="3.30.70.1820">
    <property type="entry name" value="L1 transposable element, RRM domain"/>
    <property type="match status" value="1"/>
</dbReference>
<accession>A0AAW1K3D1</accession>
<evidence type="ECO:0000313" key="2">
    <source>
        <dbReference type="EMBL" id="KAK9711790.1"/>
    </source>
</evidence>
<keyword evidence="3" id="KW-1185">Reference proteome</keyword>
<name>A0AAW1K3D1_POPJA</name>
<dbReference type="Proteomes" id="UP001458880">
    <property type="component" value="Unassembled WGS sequence"/>
</dbReference>
<reference evidence="2 3" key="1">
    <citation type="journal article" date="2024" name="BMC Genomics">
        <title>De novo assembly and annotation of Popillia japonica's genome with initial clues to its potential as an invasive pest.</title>
        <authorList>
            <person name="Cucini C."/>
            <person name="Boschi S."/>
            <person name="Funari R."/>
            <person name="Cardaioli E."/>
            <person name="Iannotti N."/>
            <person name="Marturano G."/>
            <person name="Paoli F."/>
            <person name="Bruttini M."/>
            <person name="Carapelli A."/>
            <person name="Frati F."/>
            <person name="Nardi F."/>
        </authorList>
    </citation>
    <scope>NUCLEOTIDE SEQUENCE [LARGE SCALE GENOMIC DNA]</scope>
    <source>
        <strain evidence="2">DMR45628</strain>
    </source>
</reference>
<dbReference type="PANTHER" id="PTHR11505">
    <property type="entry name" value="L1 TRANSPOSABLE ELEMENT-RELATED"/>
    <property type="match status" value="1"/>
</dbReference>
<dbReference type="AlphaFoldDB" id="A0AAW1K3D1"/>
<dbReference type="EMBL" id="JASPKY010000273">
    <property type="protein sequence ID" value="KAK9711790.1"/>
    <property type="molecule type" value="Genomic_DNA"/>
</dbReference>
<proteinExistence type="predicted"/>
<comment type="caution">
    <text evidence="2">The sequence shown here is derived from an EMBL/GenBank/DDBJ whole genome shotgun (WGS) entry which is preliminary data.</text>
</comment>
<organism evidence="2 3">
    <name type="scientific">Popillia japonica</name>
    <name type="common">Japanese beetle</name>
    <dbReference type="NCBI Taxonomy" id="7064"/>
    <lineage>
        <taxon>Eukaryota</taxon>
        <taxon>Metazoa</taxon>
        <taxon>Ecdysozoa</taxon>
        <taxon>Arthropoda</taxon>
        <taxon>Hexapoda</taxon>
        <taxon>Insecta</taxon>
        <taxon>Pterygota</taxon>
        <taxon>Neoptera</taxon>
        <taxon>Endopterygota</taxon>
        <taxon>Coleoptera</taxon>
        <taxon>Polyphaga</taxon>
        <taxon>Scarabaeiformia</taxon>
        <taxon>Scarabaeidae</taxon>
        <taxon>Rutelinae</taxon>
        <taxon>Popillia</taxon>
    </lineage>
</organism>
<evidence type="ECO:0000313" key="3">
    <source>
        <dbReference type="Proteomes" id="UP001458880"/>
    </source>
</evidence>
<dbReference type="InterPro" id="IPR004244">
    <property type="entry name" value="Transposase_22"/>
</dbReference>
<feature type="coiled-coil region" evidence="1">
    <location>
        <begin position="52"/>
        <end position="79"/>
    </location>
</feature>
<evidence type="ECO:0000256" key="1">
    <source>
        <dbReference type="SAM" id="Coils"/>
    </source>
</evidence>
<sequence length="277" mass="31608">MADYKLRNNKLRNKSGQSVVDEDTLVQKICDRILASSDLIEVLSEKISDKIVSKLRQDLNDTKKELNLVRNQLNQACERIEYLEQFSRKDNLRFYGIPHTQSENTDEIIIKLCREKLNIEVLPSDISVSHRLKNTVSGNRPIIARFTNRNVKKKIFHNKSKLKGSSIVIKEDLTPSKMLLLKEATKHIGNRLVWTGNETWLSPDIPNELISIDEYDPDIPNELISIDEYDLFRNDRGSRGGGIILLTTAQSSDVNPGFLAVPSTCCSCHPNPIRRVR</sequence>
<gene>
    <name evidence="2" type="ORF">QE152_g25260</name>
</gene>